<evidence type="ECO:0000313" key="3">
    <source>
        <dbReference type="Proteomes" id="UP000482800"/>
    </source>
</evidence>
<accession>A0A6V8KBM7</accession>
<name>A0A6V8KBM7_9ACTN</name>
<protein>
    <recommendedName>
        <fullName evidence="4">Lipoprotein</fullName>
    </recommendedName>
</protein>
<reference evidence="2 3" key="1">
    <citation type="submission" date="2020-03" db="EMBL/GenBank/DDBJ databases">
        <title>Whole genome shotgun sequence of Phytohabitans houttuyneae NBRC 108639.</title>
        <authorList>
            <person name="Komaki H."/>
            <person name="Tamura T."/>
        </authorList>
    </citation>
    <scope>NUCLEOTIDE SEQUENCE [LARGE SCALE GENOMIC DNA]</scope>
    <source>
        <strain evidence="2 3">NBRC 108639</strain>
    </source>
</reference>
<dbReference type="Proteomes" id="UP000482800">
    <property type="component" value="Unassembled WGS sequence"/>
</dbReference>
<dbReference type="RefSeq" id="WP_173057070.1">
    <property type="nucleotide sequence ID" value="NZ_BAABGO010000001.1"/>
</dbReference>
<gene>
    <name evidence="2" type="ORF">Phou_037290</name>
</gene>
<dbReference type="EMBL" id="BLPF01000001">
    <property type="protein sequence ID" value="GFJ79549.1"/>
    <property type="molecule type" value="Genomic_DNA"/>
</dbReference>
<evidence type="ECO:0000313" key="2">
    <source>
        <dbReference type="EMBL" id="GFJ79549.1"/>
    </source>
</evidence>
<keyword evidence="3" id="KW-1185">Reference proteome</keyword>
<feature type="transmembrane region" description="Helical" evidence="1">
    <location>
        <begin position="12"/>
        <end position="32"/>
    </location>
</feature>
<keyword evidence="1" id="KW-0812">Transmembrane</keyword>
<feature type="transmembrane region" description="Helical" evidence="1">
    <location>
        <begin position="38"/>
        <end position="61"/>
    </location>
</feature>
<comment type="caution">
    <text evidence="2">The sequence shown here is derived from an EMBL/GenBank/DDBJ whole genome shotgun (WGS) entry which is preliminary data.</text>
</comment>
<reference evidence="2 3" key="2">
    <citation type="submission" date="2020-03" db="EMBL/GenBank/DDBJ databases">
        <authorList>
            <person name="Ichikawa N."/>
            <person name="Kimura A."/>
            <person name="Kitahashi Y."/>
            <person name="Uohara A."/>
        </authorList>
    </citation>
    <scope>NUCLEOTIDE SEQUENCE [LARGE SCALE GENOMIC DNA]</scope>
    <source>
        <strain evidence="2 3">NBRC 108639</strain>
    </source>
</reference>
<keyword evidence="1" id="KW-1133">Transmembrane helix</keyword>
<dbReference type="PROSITE" id="PS51257">
    <property type="entry name" value="PROKAR_LIPOPROTEIN"/>
    <property type="match status" value="1"/>
</dbReference>
<evidence type="ECO:0008006" key="4">
    <source>
        <dbReference type="Google" id="ProtNLM"/>
    </source>
</evidence>
<proteinExistence type="predicted"/>
<dbReference type="AlphaFoldDB" id="A0A6V8KBM7"/>
<keyword evidence="1" id="KW-0472">Membrane</keyword>
<organism evidence="2 3">
    <name type="scientific">Phytohabitans houttuyneae</name>
    <dbReference type="NCBI Taxonomy" id="1076126"/>
    <lineage>
        <taxon>Bacteria</taxon>
        <taxon>Bacillati</taxon>
        <taxon>Actinomycetota</taxon>
        <taxon>Actinomycetes</taxon>
        <taxon>Micromonosporales</taxon>
        <taxon>Micromonosporaceae</taxon>
    </lineage>
</organism>
<evidence type="ECO:0000256" key="1">
    <source>
        <dbReference type="SAM" id="Phobius"/>
    </source>
</evidence>
<sequence length="88" mass="9083">MRRPYSDRYAAAIGASMIACWILAGCATALRVAGWHTLAGIVGLATLPIAVFGVAATGWLFPKFVAAMAAVRRERAEAEKSAGGDGCA</sequence>